<comment type="caution">
    <text evidence="2">The sequence shown here is derived from an EMBL/GenBank/DDBJ whole genome shotgun (WGS) entry which is preliminary data.</text>
</comment>
<dbReference type="AlphaFoldDB" id="A0A2P8FEM8"/>
<organism evidence="2 3">
    <name type="scientific">Shimia abyssi</name>
    <dbReference type="NCBI Taxonomy" id="1662395"/>
    <lineage>
        <taxon>Bacteria</taxon>
        <taxon>Pseudomonadati</taxon>
        <taxon>Pseudomonadota</taxon>
        <taxon>Alphaproteobacteria</taxon>
        <taxon>Rhodobacterales</taxon>
        <taxon>Roseobacteraceae</taxon>
    </lineage>
</organism>
<feature type="compositionally biased region" description="Polar residues" evidence="1">
    <location>
        <begin position="92"/>
        <end position="110"/>
    </location>
</feature>
<gene>
    <name evidence="2" type="ORF">CLV88_104234</name>
</gene>
<evidence type="ECO:0000313" key="3">
    <source>
        <dbReference type="Proteomes" id="UP000240418"/>
    </source>
</evidence>
<feature type="region of interest" description="Disordered" evidence="1">
    <location>
        <begin position="91"/>
        <end position="110"/>
    </location>
</feature>
<dbReference type="OrthoDB" id="10004890at2"/>
<name>A0A2P8FEM8_9RHOB</name>
<dbReference type="RefSeq" id="WP_106608176.1">
    <property type="nucleotide sequence ID" value="NZ_PYGJ01000004.1"/>
</dbReference>
<accession>A0A2P8FEM8</accession>
<reference evidence="2 3" key="1">
    <citation type="submission" date="2018-03" db="EMBL/GenBank/DDBJ databases">
        <title>Genomic Encyclopedia of Archaeal and Bacterial Type Strains, Phase II (KMG-II): from individual species to whole genera.</title>
        <authorList>
            <person name="Goeker M."/>
        </authorList>
    </citation>
    <scope>NUCLEOTIDE SEQUENCE [LARGE SCALE GENOMIC DNA]</scope>
    <source>
        <strain evidence="2 3">DSM 100673</strain>
    </source>
</reference>
<evidence type="ECO:0000313" key="2">
    <source>
        <dbReference type="EMBL" id="PSL20173.1"/>
    </source>
</evidence>
<sequence>MVSGAVRLIAGAACAMSVVFGSPVEVQAQNNQVATHVRACMKATRAPGSYAVNQAAAVPSVVVSNGGTERGARDVNDCLQDKYAVQFGAKSATGSSPASGENKSAAQCKTTRNQQKAAGGVLTAGTFVAAGAVPAAAIFWGGVAVGVTGNREYRDCLDRAGVKRQAQEVGTYGHFVCRNSSGGIYGGNSYC</sequence>
<keyword evidence="3" id="KW-1185">Reference proteome</keyword>
<proteinExistence type="predicted"/>
<dbReference type="Proteomes" id="UP000240418">
    <property type="component" value="Unassembled WGS sequence"/>
</dbReference>
<evidence type="ECO:0000256" key="1">
    <source>
        <dbReference type="SAM" id="MobiDB-lite"/>
    </source>
</evidence>
<dbReference type="EMBL" id="PYGJ01000004">
    <property type="protein sequence ID" value="PSL20173.1"/>
    <property type="molecule type" value="Genomic_DNA"/>
</dbReference>
<protein>
    <submittedName>
        <fullName evidence="2">Uncharacterized protein</fullName>
    </submittedName>
</protein>